<keyword evidence="3" id="KW-1185">Reference proteome</keyword>
<reference evidence="2 3" key="1">
    <citation type="submission" date="2015-04" db="EMBL/GenBank/DDBJ databases">
        <title>Taxonomic description and genome sequence of Bacillus campisalis sp. nov., a novel member of the genus Bacillus isolated from solar saltern.</title>
        <authorList>
            <person name="Mathan Kumar R."/>
            <person name="Kaur G."/>
            <person name="Kumar A."/>
            <person name="Singh N.K."/>
            <person name="Kaur N."/>
            <person name="Kumar N."/>
            <person name="Mayilraj S."/>
        </authorList>
    </citation>
    <scope>NUCLEOTIDE SEQUENCE [LARGE SCALE GENOMIC DNA]</scope>
    <source>
        <strain evidence="2 3">SA2-6</strain>
    </source>
</reference>
<sequence length="411" mass="46549">MKLSKMHFFVVLLVAASLIVSACSSTGSNATKTEDGKVTLRFATWDVGDDVKLQQKLIDQFNAENKDIKVVLEAYGSEYDTKITAGMGAKDAPDVMYMWNYPQYQNALEPLDSYIKDKGEEYKENFYETLWNYNSVGEEILGLPVGYTTHVVYYNKDLFDEKGLEYPESGWTWEDFQETAEKLTDKDKKITGFAFPGQPDPYDFEMFLWGNGASYVDGEGKLEGNLNSPESIQTFEMFQSMLKEGIAITTEGWGDTEMKSGRVGMFINGAWYLSAFEEAGINYGVVEIPAFGNNESASIVSSSGIAMSKDSKHKEEAFRFMEFWTGEQANKERMSFELPVLKNVVEEEKLTEDPVKKVFYSMLEQSEGYTPTSFIIDDWSNLSEDLSLVFEQIFNPSTLMEPKKVINDVVK</sequence>
<comment type="caution">
    <text evidence="2">The sequence shown here is derived from an EMBL/GenBank/DDBJ whole genome shotgun (WGS) entry which is preliminary data.</text>
</comment>
<dbReference type="OrthoDB" id="9782846at2"/>
<dbReference type="InterPro" id="IPR050490">
    <property type="entry name" value="Bact_solute-bd_prot1"/>
</dbReference>
<dbReference type="Proteomes" id="UP000034166">
    <property type="component" value="Unassembled WGS sequence"/>
</dbReference>
<dbReference type="RefSeq" id="WP_046526115.1">
    <property type="nucleotide sequence ID" value="NZ_LAYY01000100.1"/>
</dbReference>
<evidence type="ECO:0000313" key="3">
    <source>
        <dbReference type="Proteomes" id="UP000034166"/>
    </source>
</evidence>
<gene>
    <name evidence="2" type="ORF">WQ57_23735</name>
</gene>
<dbReference type="PROSITE" id="PS51257">
    <property type="entry name" value="PROKAR_LIPOPROTEIN"/>
    <property type="match status" value="1"/>
</dbReference>
<dbReference type="InterPro" id="IPR006059">
    <property type="entry name" value="SBP"/>
</dbReference>
<dbReference type="EMBL" id="LAYY01000100">
    <property type="protein sequence ID" value="KKK33627.1"/>
    <property type="molecule type" value="Genomic_DNA"/>
</dbReference>
<evidence type="ECO:0000256" key="1">
    <source>
        <dbReference type="SAM" id="SignalP"/>
    </source>
</evidence>
<dbReference type="PATRIC" id="fig|1408103.3.peg.5117"/>
<keyword evidence="1" id="KW-0732">Signal</keyword>
<proteinExistence type="predicted"/>
<name>A0A0M2SL74_9BACI</name>
<dbReference type="AlphaFoldDB" id="A0A0M2SL74"/>
<evidence type="ECO:0000313" key="2">
    <source>
        <dbReference type="EMBL" id="KKK33627.1"/>
    </source>
</evidence>
<feature type="chain" id="PRO_5039494117" evidence="1">
    <location>
        <begin position="23"/>
        <end position="411"/>
    </location>
</feature>
<organism evidence="2 3">
    <name type="scientific">Mesobacillus campisalis</name>
    <dbReference type="NCBI Taxonomy" id="1408103"/>
    <lineage>
        <taxon>Bacteria</taxon>
        <taxon>Bacillati</taxon>
        <taxon>Bacillota</taxon>
        <taxon>Bacilli</taxon>
        <taxon>Bacillales</taxon>
        <taxon>Bacillaceae</taxon>
        <taxon>Mesobacillus</taxon>
    </lineage>
</organism>
<feature type="signal peptide" evidence="1">
    <location>
        <begin position="1"/>
        <end position="22"/>
    </location>
</feature>
<dbReference type="PANTHER" id="PTHR43649:SF12">
    <property type="entry name" value="DIACETYLCHITOBIOSE BINDING PROTEIN DASA"/>
    <property type="match status" value="1"/>
</dbReference>
<accession>A0A0M2SL74</accession>
<protein>
    <submittedName>
        <fullName evidence="2">ABC transporter substrate-binding protein</fullName>
    </submittedName>
</protein>
<dbReference type="CDD" id="cd13585">
    <property type="entry name" value="PBP2_TMBP_like"/>
    <property type="match status" value="1"/>
</dbReference>
<dbReference type="SUPFAM" id="SSF53850">
    <property type="entry name" value="Periplasmic binding protein-like II"/>
    <property type="match status" value="1"/>
</dbReference>
<dbReference type="Gene3D" id="3.40.190.10">
    <property type="entry name" value="Periplasmic binding protein-like II"/>
    <property type="match status" value="1"/>
</dbReference>
<dbReference type="PANTHER" id="PTHR43649">
    <property type="entry name" value="ARABINOSE-BINDING PROTEIN-RELATED"/>
    <property type="match status" value="1"/>
</dbReference>
<dbReference type="Pfam" id="PF01547">
    <property type="entry name" value="SBP_bac_1"/>
    <property type="match status" value="1"/>
</dbReference>